<comment type="caution">
    <text evidence="2">The sequence shown here is derived from an EMBL/GenBank/DDBJ whole genome shotgun (WGS) entry which is preliminary data.</text>
</comment>
<feature type="non-terminal residue" evidence="2">
    <location>
        <position position="739"/>
    </location>
</feature>
<keyword evidence="1" id="KW-0732">Signal</keyword>
<protein>
    <submittedName>
        <fullName evidence="2">Uncharacterized protein</fullName>
    </submittedName>
</protein>
<feature type="chain" id="PRO_5046321671" evidence="1">
    <location>
        <begin position="24"/>
        <end position="739"/>
    </location>
</feature>
<keyword evidence="3" id="KW-1185">Reference proteome</keyword>
<reference evidence="3" key="1">
    <citation type="journal article" date="2019" name="Int. J. Syst. Evol. Microbiol.">
        <title>The Global Catalogue of Microorganisms (GCM) 10K type strain sequencing project: providing services to taxonomists for standard genome sequencing and annotation.</title>
        <authorList>
            <consortium name="The Broad Institute Genomics Platform"/>
            <consortium name="The Broad Institute Genome Sequencing Center for Infectious Disease"/>
            <person name="Wu L."/>
            <person name="Ma J."/>
        </authorList>
    </citation>
    <scope>NUCLEOTIDE SEQUENCE [LARGE SCALE GENOMIC DNA]</scope>
    <source>
        <strain evidence="3">PCU 280</strain>
    </source>
</reference>
<evidence type="ECO:0000313" key="2">
    <source>
        <dbReference type="EMBL" id="MFC6334591.1"/>
    </source>
</evidence>
<feature type="signal peptide" evidence="1">
    <location>
        <begin position="1"/>
        <end position="23"/>
    </location>
</feature>
<dbReference type="EMBL" id="JBHSTE010000006">
    <property type="protein sequence ID" value="MFC6334591.1"/>
    <property type="molecule type" value="Genomic_DNA"/>
</dbReference>
<dbReference type="Proteomes" id="UP001596233">
    <property type="component" value="Unassembled WGS sequence"/>
</dbReference>
<organism evidence="2 3">
    <name type="scientific">Paenibacillus septentrionalis</name>
    <dbReference type="NCBI Taxonomy" id="429342"/>
    <lineage>
        <taxon>Bacteria</taxon>
        <taxon>Bacillati</taxon>
        <taxon>Bacillota</taxon>
        <taxon>Bacilli</taxon>
        <taxon>Bacillales</taxon>
        <taxon>Paenibacillaceae</taxon>
        <taxon>Paenibacillus</taxon>
    </lineage>
</organism>
<evidence type="ECO:0000256" key="1">
    <source>
        <dbReference type="SAM" id="SignalP"/>
    </source>
</evidence>
<accession>A0ABW1V9R0</accession>
<evidence type="ECO:0000313" key="3">
    <source>
        <dbReference type="Proteomes" id="UP001596233"/>
    </source>
</evidence>
<gene>
    <name evidence="2" type="ORF">ACFP56_18330</name>
</gene>
<dbReference type="RefSeq" id="WP_379237268.1">
    <property type="nucleotide sequence ID" value="NZ_JBHSTE010000006.1"/>
</dbReference>
<proteinExistence type="predicted"/>
<name>A0ABW1V9R0_9BACL</name>
<sequence>MKKISLYLLTLLLLLTSIPTGYAIEKGDDQGEVLNLPPFVDFEIKEKRKVDVIVDVGNTSKTMDEINSLVNEVLRPALAADGLDYKIHVEKSSEGKTRQYYGLYEANSLSSLFDRPLGLYYFDVETGENVRVSDTALDIYSAYLGNAYMLEDERTIIYSSSSSPIRITHISEFDPNKLKFGTIQLSKNGVCPSDGSLADPSQWMQISTTEYGETSGAPIGTYRNDFTITANGELALITNGSSSYDCNRPMYQLAVLDNINEFVQKLDMEQTEWKDSIHTGNGSPFGFPYYVATNSFRNVAFRFYTTHNHNDLWGETTNAKRSSKAFITKDGGLYITFLNNLIRYYESFDAYVQSQGLIQPDLEYSYNRSLGSDVRWQTFSWRYNGSHPAVRRNTYNVLYETKLNPATEDLIFREVIDFSHSSSHIYTLSKINKKTGEYIRGTTNKDARAGSSLYRPITAFQQWLIMQDGTIIAPSTHYADMQRKIVLLSDVDAEPVFIELPEDAPFRPAQMISSLGRYIIFQGDSSTAFFYSFNIDTLEWAVAAPYIRSTGNNKNYAGMIFYPDFVSSERRYMIDILQENLVRSDAEKYYIRIDDTVLSQLNNPKALAHLATEMLAQQMTYISLGTTSNEILHKRLLTTINNKGRFINNSNQRAAMTQAADLITNRKEAEVHVLMANETIPLSTIKSNLAVMQAELQAENILSTVNYIQGTSTSKLFELVNRIEWNDDRNNYVVMFNRG</sequence>